<sequence length="241" mass="27082">MKKSFQKYLNSRNPHFKREQSGMTLLEVLISMFVLAIGVLALLATQLRTVSSVREAEGQTVVAQAVQNLIEGMMINPTLSKEINTTPEGERKDTGRVRKRYDDNSRNLGRNKELSYRVSNPRKARTCETSRWCKSRDSLTSLDKRALLEDQLGRFEDALVKALPDATIYYSVCNDSSGRDMTITNGRVVHNCQGSDGDPLVIKVVWQMDIESGGKDTENRKSPLNQNGTSIVYSYQARVGE</sequence>
<dbReference type="NCBIfam" id="TIGR02523">
    <property type="entry name" value="type_IV_pilV"/>
    <property type="match status" value="1"/>
</dbReference>
<dbReference type="Proteomes" id="UP000268229">
    <property type="component" value="Chromosome"/>
</dbReference>
<name>A0A3S5F6G9_9NEIS</name>
<gene>
    <name evidence="3" type="primary">pilI</name>
    <name evidence="3" type="ORF">NCTC12227_00691</name>
</gene>
<evidence type="ECO:0000256" key="2">
    <source>
        <dbReference type="SAM" id="Phobius"/>
    </source>
</evidence>
<dbReference type="NCBIfam" id="TIGR02532">
    <property type="entry name" value="IV_pilin_GFxxxE"/>
    <property type="match status" value="1"/>
</dbReference>
<protein>
    <submittedName>
        <fullName evidence="3">Type IV pilus biogenesis protein PilI</fullName>
    </submittedName>
</protein>
<accession>A0A3S5F6G9</accession>
<keyword evidence="2" id="KW-0472">Membrane</keyword>
<proteinExistence type="predicted"/>
<reference evidence="3 4" key="1">
    <citation type="submission" date="2018-12" db="EMBL/GenBank/DDBJ databases">
        <authorList>
            <consortium name="Pathogen Informatics"/>
        </authorList>
    </citation>
    <scope>NUCLEOTIDE SEQUENCE [LARGE SCALE GENOMIC DNA]</scope>
    <source>
        <strain evidence="3 4">NCTC12227</strain>
    </source>
</reference>
<keyword evidence="2" id="KW-1133">Transmembrane helix</keyword>
<dbReference type="EMBL" id="LR134516">
    <property type="protein sequence ID" value="VEJ20969.1"/>
    <property type="molecule type" value="Genomic_DNA"/>
</dbReference>
<evidence type="ECO:0000256" key="1">
    <source>
        <dbReference type="SAM" id="MobiDB-lite"/>
    </source>
</evidence>
<feature type="transmembrane region" description="Helical" evidence="2">
    <location>
        <begin position="21"/>
        <end position="44"/>
    </location>
</feature>
<dbReference type="STRING" id="326522.BWD08_07190"/>
<evidence type="ECO:0000313" key="3">
    <source>
        <dbReference type="EMBL" id="VEJ20969.1"/>
    </source>
</evidence>
<dbReference type="AlphaFoldDB" id="A0A3S5F6G9"/>
<dbReference type="Pfam" id="PF07963">
    <property type="entry name" value="N_methyl"/>
    <property type="match status" value="1"/>
</dbReference>
<dbReference type="RefSeq" id="WP_172594887.1">
    <property type="nucleotide sequence ID" value="NZ_LR134516.1"/>
</dbReference>
<keyword evidence="4" id="KW-1185">Reference proteome</keyword>
<evidence type="ECO:0000313" key="4">
    <source>
        <dbReference type="Proteomes" id="UP000268229"/>
    </source>
</evidence>
<feature type="region of interest" description="Disordered" evidence="1">
    <location>
        <begin position="80"/>
        <end position="107"/>
    </location>
</feature>
<dbReference type="KEGG" id="nani:NCTC12227_00691"/>
<organism evidence="3 4">
    <name type="scientific">Neisseria animaloris</name>
    <dbReference type="NCBI Taxonomy" id="326522"/>
    <lineage>
        <taxon>Bacteria</taxon>
        <taxon>Pseudomonadati</taxon>
        <taxon>Pseudomonadota</taxon>
        <taxon>Betaproteobacteria</taxon>
        <taxon>Neisseriales</taxon>
        <taxon>Neisseriaceae</taxon>
        <taxon>Neisseria</taxon>
    </lineage>
</organism>
<dbReference type="InterPro" id="IPR012902">
    <property type="entry name" value="N_methyl_site"/>
</dbReference>
<feature type="compositionally biased region" description="Basic and acidic residues" evidence="1">
    <location>
        <begin position="88"/>
        <end position="107"/>
    </location>
</feature>
<dbReference type="PROSITE" id="PS00409">
    <property type="entry name" value="PROKAR_NTER_METHYL"/>
    <property type="match status" value="1"/>
</dbReference>
<keyword evidence="2" id="KW-0812">Transmembrane</keyword>
<dbReference type="InterPro" id="IPR013362">
    <property type="entry name" value="Pilus_4_PilV"/>
</dbReference>